<dbReference type="AlphaFoldDB" id="A0A3M8LFW0"/>
<protein>
    <submittedName>
        <fullName evidence="2">Uncharacterized protein</fullName>
    </submittedName>
</protein>
<keyword evidence="1" id="KW-1133">Transmembrane helix</keyword>
<feature type="transmembrane region" description="Helical" evidence="1">
    <location>
        <begin position="48"/>
        <end position="65"/>
    </location>
</feature>
<feature type="transmembrane region" description="Helical" evidence="1">
    <location>
        <begin position="6"/>
        <end position="28"/>
    </location>
</feature>
<evidence type="ECO:0000313" key="2">
    <source>
        <dbReference type="EMBL" id="RNE64215.1"/>
    </source>
</evidence>
<organism evidence="2 3">
    <name type="scientific">Cryobacterium tepidiphilum</name>
    <dbReference type="NCBI Taxonomy" id="2486026"/>
    <lineage>
        <taxon>Bacteria</taxon>
        <taxon>Bacillati</taxon>
        <taxon>Actinomycetota</taxon>
        <taxon>Actinomycetes</taxon>
        <taxon>Micrococcales</taxon>
        <taxon>Microbacteriaceae</taxon>
        <taxon>Cryobacterium</taxon>
    </lineage>
</organism>
<evidence type="ECO:0000313" key="3">
    <source>
        <dbReference type="Proteomes" id="UP000279859"/>
    </source>
</evidence>
<feature type="transmembrane region" description="Helical" evidence="1">
    <location>
        <begin position="108"/>
        <end position="126"/>
    </location>
</feature>
<dbReference type="OrthoDB" id="1524823at2"/>
<dbReference type="RefSeq" id="WP_123045172.1">
    <property type="nucleotide sequence ID" value="NZ_RDSR01000005.1"/>
</dbReference>
<evidence type="ECO:0000256" key="1">
    <source>
        <dbReference type="SAM" id="Phobius"/>
    </source>
</evidence>
<accession>A0A3M8LFW0</accession>
<dbReference type="Proteomes" id="UP000279859">
    <property type="component" value="Unassembled WGS sequence"/>
</dbReference>
<dbReference type="EMBL" id="RDSR01000005">
    <property type="protein sequence ID" value="RNE64215.1"/>
    <property type="molecule type" value="Genomic_DNA"/>
</dbReference>
<name>A0A3M8LFW0_9MICO</name>
<comment type="caution">
    <text evidence="2">The sequence shown here is derived from an EMBL/GenBank/DDBJ whole genome shotgun (WGS) entry which is preliminary data.</text>
</comment>
<proteinExistence type="predicted"/>
<keyword evidence="1" id="KW-0472">Membrane</keyword>
<keyword evidence="3" id="KW-1185">Reference proteome</keyword>
<keyword evidence="1" id="KW-0812">Transmembrane</keyword>
<sequence length="127" mass="13164">MTPSVAAVLVCAVLGLLAVFQLGLVAGLPFGRFAWGGQHVVLPPRLRIGSAVSVVLYAAFSGVALERAQLIALVPSATFIAVATWVLAGYFALGVVMNGISRSKPERFTMTPVSLVLAALFLVLAIA</sequence>
<gene>
    <name evidence="2" type="ORF">EEJ31_04965</name>
</gene>
<reference evidence="2 3" key="1">
    <citation type="submission" date="2018-11" db="EMBL/GenBank/DDBJ databases">
        <title>Cryobacterium sp. nov., isolated from rhizosphere soil of lettuce.</title>
        <authorList>
            <person name="Wang Y."/>
        </authorList>
    </citation>
    <scope>NUCLEOTIDE SEQUENCE [LARGE SCALE GENOMIC DNA]</scope>
    <source>
        <strain evidence="2 3">NEAU-85</strain>
    </source>
</reference>
<feature type="transmembrane region" description="Helical" evidence="1">
    <location>
        <begin position="71"/>
        <end position="96"/>
    </location>
</feature>